<gene>
    <name evidence="2" type="ORF">MELIAE_LOCUS9149</name>
</gene>
<name>A0A9P0FLK3_BRAAE</name>
<sequence length="1077" mass="123689">MPKEVSSRHRNRLLQKMVNTTISEINKEAMLRVNTATTSSLSSEIFSRNTVSNEDRSESDSLSSNNEQPDLLDIPNNWISSDDDYDMHDGEDNGSTNILDDVMQETEETAGLTLTEKLCTWATEENICQTKLKKLLDILKAETDLEAFKDLPKDPRTLLQTPRKSLVKTLDNGNFHYFGITNSLNNFLRQCNYVVSKKDKIELIVNIDGLPLNLSSTSSLWPILIRVDSLEKLKNYVVMVGAFHGYAKPSSSNNYLKEFINECSELTTNGILIQNNNLEFRVKMFVCDVPAKSFILNVKGHTSENGCTKCHEASKRVNYVMCYENIENLQLRTDAEFRLNLDQNHHVGSTLLMELPKFDLIKDIPLDYMHLVCLGVVKRLICNKTFGWVSGKRPFKLSATQIQQISQHITLIRQFIPVEFSHRKCRGLDNCARFNAAEFRLLLLYTGPVVFKNFLKADFYYNFLCLHVAIRILCNVDLSNDPKFVEYARELIKSFVKNSGKIYGPDFVSFNVHGLLHLVNDVERFGTLDNFSAFPFENHMQSIKKMIRKSEKPLQQIINRVSESVSTRIYLSNEEKISFLHQHTGGPLLDRCCSPQYKCLKIKSLTFKVNEADCFAILENNSIIKIINFATLDNEVCALGQAFRRTSPFFNKPCSSEELQIFLINNDLSPLKVYCLSKIKNKMIVLPYVDEQFTGYTTMWSVVYFVDDETFEVVPNFWVAKEDDRCSFPHYQAYKLYETIRKRKSPETNWNIYKIQHLATYSDFNVAQDQCDNARNGKELMAEEIEKVEEKPKGKGYRKRLCNKNLTDFTVLNSTEDEEEDFSLKLPSLNRKVNKDDAKTIGSSAETILSKIDFGLGSQTMAPASTKIIAVREHHNKQEECPIEITGIENLNSLQYEQDTLELIKKKIDEMDAKNEEFQRRVFRILFTIEKKLNDLEKTAIANPQRADVSANDEPDDFREICELFPIDSPEKLQVIEESLEDANLRTKLAKRFSMVGGEAPKEVTRSVLYLMVTNKLAAQYSFDGGRGKLKFKNLKLFQLLLDSVRANTKTKEATTADILKELRQWLAQAPFRKNEK</sequence>
<evidence type="ECO:0000313" key="2">
    <source>
        <dbReference type="EMBL" id="CAH0558945.1"/>
    </source>
</evidence>
<evidence type="ECO:0000313" key="3">
    <source>
        <dbReference type="Proteomes" id="UP001154078"/>
    </source>
</evidence>
<reference evidence="2" key="1">
    <citation type="submission" date="2021-12" db="EMBL/GenBank/DDBJ databases">
        <authorList>
            <person name="King R."/>
        </authorList>
    </citation>
    <scope>NUCLEOTIDE SEQUENCE</scope>
</reference>
<evidence type="ECO:0000256" key="1">
    <source>
        <dbReference type="SAM" id="MobiDB-lite"/>
    </source>
</evidence>
<dbReference type="PANTHER" id="PTHR33053">
    <property type="entry name" value="PROTEIN, PUTATIVE-RELATED"/>
    <property type="match status" value="1"/>
</dbReference>
<proteinExistence type="predicted"/>
<dbReference type="PANTHER" id="PTHR33053:SF24">
    <property type="entry name" value="TRANSPOSASE DOMAIN-CONTAINING PROTEIN"/>
    <property type="match status" value="1"/>
</dbReference>
<evidence type="ECO:0008006" key="4">
    <source>
        <dbReference type="Google" id="ProtNLM"/>
    </source>
</evidence>
<accession>A0A9P0FLK3</accession>
<protein>
    <recommendedName>
        <fullName evidence="4">DUF4806 domain-containing protein</fullName>
    </recommendedName>
</protein>
<keyword evidence="3" id="KW-1185">Reference proteome</keyword>
<organism evidence="2 3">
    <name type="scientific">Brassicogethes aeneus</name>
    <name type="common">Rape pollen beetle</name>
    <name type="synonym">Meligethes aeneus</name>
    <dbReference type="NCBI Taxonomy" id="1431903"/>
    <lineage>
        <taxon>Eukaryota</taxon>
        <taxon>Metazoa</taxon>
        <taxon>Ecdysozoa</taxon>
        <taxon>Arthropoda</taxon>
        <taxon>Hexapoda</taxon>
        <taxon>Insecta</taxon>
        <taxon>Pterygota</taxon>
        <taxon>Neoptera</taxon>
        <taxon>Endopterygota</taxon>
        <taxon>Coleoptera</taxon>
        <taxon>Polyphaga</taxon>
        <taxon>Cucujiformia</taxon>
        <taxon>Nitidulidae</taxon>
        <taxon>Meligethinae</taxon>
        <taxon>Brassicogethes</taxon>
    </lineage>
</organism>
<feature type="region of interest" description="Disordered" evidence="1">
    <location>
        <begin position="42"/>
        <end position="96"/>
    </location>
</feature>
<dbReference type="OrthoDB" id="10015795at2759"/>
<dbReference type="Proteomes" id="UP001154078">
    <property type="component" value="Chromosome 6"/>
</dbReference>
<dbReference type="EMBL" id="OV121137">
    <property type="protein sequence ID" value="CAH0558945.1"/>
    <property type="molecule type" value="Genomic_DNA"/>
</dbReference>
<dbReference type="AlphaFoldDB" id="A0A9P0FLK3"/>
<feature type="compositionally biased region" description="Polar residues" evidence="1">
    <location>
        <begin position="42"/>
        <end position="52"/>
    </location>
</feature>